<accession>A0ABR8A8U3</accession>
<dbReference type="PANTHER" id="PTHR35848:SF6">
    <property type="entry name" value="CUPIN TYPE-2 DOMAIN-CONTAINING PROTEIN"/>
    <property type="match status" value="1"/>
</dbReference>
<dbReference type="PANTHER" id="PTHR35848">
    <property type="entry name" value="OXALATE-BINDING PROTEIN"/>
    <property type="match status" value="1"/>
</dbReference>
<organism evidence="3 4">
    <name type="scientific">Calothrix parietina FACHB-288</name>
    <dbReference type="NCBI Taxonomy" id="2692896"/>
    <lineage>
        <taxon>Bacteria</taxon>
        <taxon>Bacillati</taxon>
        <taxon>Cyanobacteriota</taxon>
        <taxon>Cyanophyceae</taxon>
        <taxon>Nostocales</taxon>
        <taxon>Calotrichaceae</taxon>
        <taxon>Calothrix</taxon>
    </lineage>
</organism>
<comment type="caution">
    <text evidence="3">The sequence shown here is derived from an EMBL/GenBank/DDBJ whole genome shotgun (WGS) entry which is preliminary data.</text>
</comment>
<dbReference type="InterPro" id="IPR051610">
    <property type="entry name" value="GPI/OXD"/>
</dbReference>
<dbReference type="Gene3D" id="2.60.120.10">
    <property type="entry name" value="Jelly Rolls"/>
    <property type="match status" value="1"/>
</dbReference>
<dbReference type="Proteomes" id="UP000658514">
    <property type="component" value="Unassembled WGS sequence"/>
</dbReference>
<dbReference type="EMBL" id="JACJQH010000016">
    <property type="protein sequence ID" value="MBD2196259.1"/>
    <property type="molecule type" value="Genomic_DNA"/>
</dbReference>
<keyword evidence="1" id="KW-0479">Metal-binding</keyword>
<evidence type="ECO:0000259" key="2">
    <source>
        <dbReference type="Pfam" id="PF07883"/>
    </source>
</evidence>
<dbReference type="InterPro" id="IPR014710">
    <property type="entry name" value="RmlC-like_jellyroll"/>
</dbReference>
<name>A0ABR8A8U3_9CYAN</name>
<dbReference type="Pfam" id="PF07883">
    <property type="entry name" value="Cupin_2"/>
    <property type="match status" value="1"/>
</dbReference>
<keyword evidence="4" id="KW-1185">Reference proteome</keyword>
<evidence type="ECO:0000313" key="4">
    <source>
        <dbReference type="Proteomes" id="UP000658514"/>
    </source>
</evidence>
<dbReference type="InterPro" id="IPR013096">
    <property type="entry name" value="Cupin_2"/>
</dbReference>
<evidence type="ECO:0000256" key="1">
    <source>
        <dbReference type="ARBA" id="ARBA00022723"/>
    </source>
</evidence>
<reference evidence="3 4" key="1">
    <citation type="journal article" date="2020" name="ISME J.">
        <title>Comparative genomics reveals insights into cyanobacterial evolution and habitat adaptation.</title>
        <authorList>
            <person name="Chen M.Y."/>
            <person name="Teng W.K."/>
            <person name="Zhao L."/>
            <person name="Hu C.X."/>
            <person name="Zhou Y.K."/>
            <person name="Han B.P."/>
            <person name="Song L.R."/>
            <person name="Shu W.S."/>
        </authorList>
    </citation>
    <scope>NUCLEOTIDE SEQUENCE [LARGE SCALE GENOMIC DNA]</scope>
    <source>
        <strain evidence="3 4">FACHB-288</strain>
    </source>
</reference>
<feature type="domain" description="Cupin type-2" evidence="2">
    <location>
        <begin position="61"/>
        <end position="128"/>
    </location>
</feature>
<evidence type="ECO:0000313" key="3">
    <source>
        <dbReference type="EMBL" id="MBD2196259.1"/>
    </source>
</evidence>
<dbReference type="CDD" id="cd06985">
    <property type="entry name" value="cupin_BF4112"/>
    <property type="match status" value="1"/>
</dbReference>
<protein>
    <submittedName>
        <fullName evidence="3">Cupin domain-containing protein</fullName>
    </submittedName>
</protein>
<proteinExistence type="predicted"/>
<gene>
    <name evidence="3" type="ORF">H6G24_12235</name>
</gene>
<sequence length="158" mass="17877">MTQVPPTARTGENFAVTDLGLFSQLRQFTFETPKIPIKAEGKVFLKQILALTSAEISVNNLAPNKSVLFYHKHRLNEEIYIFIRGEGEFQVDDFVFPLGEGTVVRVDPEGERCLRNTSDTEDLCWIVIQSRVGSFEDHTIEDGFGVSKKVTWLGKQQI</sequence>
<dbReference type="SUPFAM" id="SSF51182">
    <property type="entry name" value="RmlC-like cupins"/>
    <property type="match status" value="1"/>
</dbReference>
<dbReference type="InterPro" id="IPR011051">
    <property type="entry name" value="RmlC_Cupin_sf"/>
</dbReference>